<evidence type="ECO:0000313" key="3">
    <source>
        <dbReference type="Proteomes" id="UP000324800"/>
    </source>
</evidence>
<dbReference type="EMBL" id="SNRW01007424">
    <property type="protein sequence ID" value="KAA6381266.1"/>
    <property type="molecule type" value="Genomic_DNA"/>
</dbReference>
<dbReference type="Proteomes" id="UP000324800">
    <property type="component" value="Unassembled WGS sequence"/>
</dbReference>
<feature type="region of interest" description="Disordered" evidence="1">
    <location>
        <begin position="27"/>
        <end position="63"/>
    </location>
</feature>
<evidence type="ECO:0000313" key="2">
    <source>
        <dbReference type="EMBL" id="KAA6381266.1"/>
    </source>
</evidence>
<comment type="caution">
    <text evidence="2">The sequence shown here is derived from an EMBL/GenBank/DDBJ whole genome shotgun (WGS) entry which is preliminary data.</text>
</comment>
<name>A0A5J4VFY9_9EUKA</name>
<protein>
    <submittedName>
        <fullName evidence="2">Uncharacterized protein</fullName>
    </submittedName>
</protein>
<feature type="non-terminal residue" evidence="2">
    <location>
        <position position="1"/>
    </location>
</feature>
<dbReference type="AlphaFoldDB" id="A0A5J4VFY9"/>
<organism evidence="2 3">
    <name type="scientific">Streblomastix strix</name>
    <dbReference type="NCBI Taxonomy" id="222440"/>
    <lineage>
        <taxon>Eukaryota</taxon>
        <taxon>Metamonada</taxon>
        <taxon>Preaxostyla</taxon>
        <taxon>Oxymonadida</taxon>
        <taxon>Streblomastigidae</taxon>
        <taxon>Streblomastix</taxon>
    </lineage>
</organism>
<reference evidence="2 3" key="1">
    <citation type="submission" date="2019-03" db="EMBL/GenBank/DDBJ databases">
        <title>Single cell metagenomics reveals metabolic interactions within the superorganism composed of flagellate Streblomastix strix and complex community of Bacteroidetes bacteria on its surface.</title>
        <authorList>
            <person name="Treitli S.C."/>
            <person name="Kolisko M."/>
            <person name="Husnik F."/>
            <person name="Keeling P."/>
            <person name="Hampl V."/>
        </authorList>
    </citation>
    <scope>NUCLEOTIDE SEQUENCE [LARGE SCALE GENOMIC DNA]</scope>
    <source>
        <strain evidence="2">ST1C</strain>
    </source>
</reference>
<gene>
    <name evidence="2" type="ORF">EZS28_023209</name>
</gene>
<sequence>CINRWEGEVPISLEDRRWATEEIGKLRNEERNRLSGGDKEEQKVKEGESEGENKKEEDAKRNLDLMRKEKKIERDTEGLKKVKDILIASCHRKEEGKEEKEDDKKEKKDIIRMFLEPNYTTFKTQV</sequence>
<evidence type="ECO:0000256" key="1">
    <source>
        <dbReference type="SAM" id="MobiDB-lite"/>
    </source>
</evidence>
<proteinExistence type="predicted"/>
<accession>A0A5J4VFY9</accession>